<dbReference type="Proteomes" id="UP000070258">
    <property type="component" value="Unassembled WGS sequence"/>
</dbReference>
<dbReference type="OrthoDB" id="9798990at2"/>
<evidence type="ECO:0000313" key="7">
    <source>
        <dbReference type="EMBL" id="KXO99565.1"/>
    </source>
</evidence>
<dbReference type="STRING" id="239498.AXK60_15900"/>
<accession>A0A137ZYP5</accession>
<reference evidence="8" key="2">
    <citation type="submission" date="2016-02" db="EMBL/GenBank/DDBJ databases">
        <authorList>
            <person name="Teng J.L."/>
            <person name="Yang Y."/>
            <person name="Huang Y."/>
            <person name="Guo F."/>
            <person name="Wei W."/>
            <person name="Chen J.H."/>
            <person name="Wong S.Y."/>
            <person name="Lau S.K."/>
            <person name="Woo P.C."/>
        </authorList>
    </citation>
    <scope>NUCLEOTIDE SEQUENCE</scope>
    <source>
        <strain evidence="8">JCM 15929</strain>
    </source>
</reference>
<evidence type="ECO:0000256" key="5">
    <source>
        <dbReference type="ARBA" id="ARBA00022842"/>
    </source>
</evidence>
<evidence type="ECO:0000256" key="2">
    <source>
        <dbReference type="ARBA" id="ARBA00022722"/>
    </source>
</evidence>
<reference evidence="9" key="1">
    <citation type="submission" date="2016-02" db="EMBL/GenBank/DDBJ databases">
        <authorList>
            <person name="Wen L."/>
            <person name="He K."/>
            <person name="Yang H."/>
        </authorList>
    </citation>
    <scope>NUCLEOTIDE SEQUENCE [LARGE SCALE GENOMIC DNA]</scope>
    <source>
        <strain evidence="9">JCM 15929</strain>
    </source>
</reference>
<feature type="domain" description="PIN" evidence="6">
    <location>
        <begin position="4"/>
        <end position="119"/>
    </location>
</feature>
<evidence type="ECO:0000313" key="10">
    <source>
        <dbReference type="Proteomes" id="UP000070409"/>
    </source>
</evidence>
<comment type="caution">
    <text evidence="8">The sequence shown here is derived from an EMBL/GenBank/DDBJ whole genome shotgun (WGS) entry which is preliminary data.</text>
</comment>
<sequence length="123" mass="13958">MRLLVDTRVLLWWLADSQKLSATHRSLIQEEKNTALVSSVAVAEVAIKSSLGKLNAPKMTEEFLIDEGFTLLPLDVRHAAVLRDLPWHHRDPFDRMLVAQCIVEQVPILTVDDRIRAYDVDTA</sequence>
<evidence type="ECO:0000256" key="3">
    <source>
        <dbReference type="ARBA" id="ARBA00022723"/>
    </source>
</evidence>
<proteinExistence type="predicted"/>
<gene>
    <name evidence="8" type="ORF">AXK60_15900</name>
    <name evidence="7" type="ORF">AXK61_17215</name>
</gene>
<evidence type="ECO:0000313" key="9">
    <source>
        <dbReference type="Proteomes" id="UP000070258"/>
    </source>
</evidence>
<dbReference type="InterPro" id="IPR041705">
    <property type="entry name" value="PIN_Sll0205"/>
</dbReference>
<dbReference type="GO" id="GO:0004518">
    <property type="term" value="F:nuclease activity"/>
    <property type="evidence" value="ECO:0007669"/>
    <property type="project" value="UniProtKB-KW"/>
</dbReference>
<dbReference type="InterPro" id="IPR002716">
    <property type="entry name" value="PIN_dom"/>
</dbReference>
<dbReference type="PANTHER" id="PTHR36173:SF2">
    <property type="entry name" value="RIBONUCLEASE VAPC16"/>
    <property type="match status" value="1"/>
</dbReference>
<reference evidence="7 10" key="3">
    <citation type="submission" date="2016-02" db="EMBL/GenBank/DDBJ databases">
        <authorList>
            <person name="Teng J.L."/>
            <person name="Tang Y."/>
            <person name="Huang Y."/>
            <person name="Guo F."/>
            <person name="Wei W."/>
            <person name="Chen J.H."/>
            <person name="Wong S.Y."/>
            <person name="Lau S.K."/>
            <person name="Woo P.C."/>
        </authorList>
    </citation>
    <scope>NUCLEOTIDE SEQUENCE [LARGE SCALE GENOMIC DNA]</scope>
    <source>
        <strain evidence="7 10">JCM 13375</strain>
    </source>
</reference>
<dbReference type="GO" id="GO:0016787">
    <property type="term" value="F:hydrolase activity"/>
    <property type="evidence" value="ECO:0007669"/>
    <property type="project" value="UniProtKB-KW"/>
</dbReference>
<organism evidence="8 9">
    <name type="scientific">Tsukamurella pseudospumae</name>
    <dbReference type="NCBI Taxonomy" id="239498"/>
    <lineage>
        <taxon>Bacteria</taxon>
        <taxon>Bacillati</taxon>
        <taxon>Actinomycetota</taxon>
        <taxon>Actinomycetes</taxon>
        <taxon>Mycobacteriales</taxon>
        <taxon>Tsukamurellaceae</taxon>
        <taxon>Tsukamurella</taxon>
    </lineage>
</organism>
<evidence type="ECO:0000259" key="6">
    <source>
        <dbReference type="Pfam" id="PF01850"/>
    </source>
</evidence>
<keyword evidence="3" id="KW-0479">Metal-binding</keyword>
<dbReference type="Proteomes" id="UP000070409">
    <property type="component" value="Unassembled WGS sequence"/>
</dbReference>
<dbReference type="InterPro" id="IPR029060">
    <property type="entry name" value="PIN-like_dom_sf"/>
</dbReference>
<dbReference type="AlphaFoldDB" id="A0A137ZYP5"/>
<dbReference type="InterPro" id="IPR052919">
    <property type="entry name" value="TA_system_RNase"/>
</dbReference>
<dbReference type="SUPFAM" id="SSF88723">
    <property type="entry name" value="PIN domain-like"/>
    <property type="match status" value="1"/>
</dbReference>
<evidence type="ECO:0000256" key="1">
    <source>
        <dbReference type="ARBA" id="ARBA00022649"/>
    </source>
</evidence>
<dbReference type="PANTHER" id="PTHR36173">
    <property type="entry name" value="RIBONUCLEASE VAPC16-RELATED"/>
    <property type="match status" value="1"/>
</dbReference>
<keyword evidence="1" id="KW-1277">Toxin-antitoxin system</keyword>
<keyword evidence="4" id="KW-0378">Hydrolase</keyword>
<protein>
    <submittedName>
        <fullName evidence="8">Twitching motility protein PilT</fullName>
    </submittedName>
</protein>
<dbReference type="Gene3D" id="3.40.50.1010">
    <property type="entry name" value="5'-nuclease"/>
    <property type="match status" value="1"/>
</dbReference>
<dbReference type="Pfam" id="PF01850">
    <property type="entry name" value="PIN"/>
    <property type="match status" value="1"/>
</dbReference>
<evidence type="ECO:0000256" key="4">
    <source>
        <dbReference type="ARBA" id="ARBA00022801"/>
    </source>
</evidence>
<keyword evidence="10" id="KW-1185">Reference proteome</keyword>
<name>A0A137ZYP5_9ACTN</name>
<dbReference type="GO" id="GO:0046872">
    <property type="term" value="F:metal ion binding"/>
    <property type="evidence" value="ECO:0007669"/>
    <property type="project" value="UniProtKB-KW"/>
</dbReference>
<evidence type="ECO:0000313" key="8">
    <source>
        <dbReference type="EMBL" id="KXP03321.1"/>
    </source>
</evidence>
<keyword evidence="5" id="KW-0460">Magnesium</keyword>
<dbReference type="CDD" id="cd09872">
    <property type="entry name" value="PIN_Sll0205-like"/>
    <property type="match status" value="1"/>
</dbReference>
<keyword evidence="2" id="KW-0540">Nuclease</keyword>
<dbReference type="EMBL" id="LSRE01000009">
    <property type="protein sequence ID" value="KXO99565.1"/>
    <property type="molecule type" value="Genomic_DNA"/>
</dbReference>
<dbReference type="EMBL" id="LSRF01000058">
    <property type="protein sequence ID" value="KXP03321.1"/>
    <property type="molecule type" value="Genomic_DNA"/>
</dbReference>
<dbReference type="RefSeq" id="WP_068573990.1">
    <property type="nucleotide sequence ID" value="NZ_LSRE01000009.1"/>
</dbReference>